<reference evidence="3 4" key="1">
    <citation type="submission" date="2023-08" db="EMBL/GenBank/DDBJ databases">
        <title>Complete genome sequences of 12 bacterial strains from the honey bee gut, resolved with long-read nanopore sequencing.</title>
        <authorList>
            <person name="Kwong W.K."/>
            <person name="Acheampong S."/>
            <person name="Polat M.F."/>
        </authorList>
    </citation>
    <scope>NUCLEOTIDE SEQUENCE [LARGE SCALE GENOMIC DNA]</scope>
    <source>
        <strain evidence="4">wkB9</strain>
    </source>
</reference>
<proteinExistence type="predicted"/>
<evidence type="ECO:0000256" key="1">
    <source>
        <dbReference type="ARBA" id="ARBA00022612"/>
    </source>
</evidence>
<feature type="domain" description="Terminase large subunit gp17-like C-terminal" evidence="2">
    <location>
        <begin position="259"/>
        <end position="409"/>
    </location>
</feature>
<dbReference type="Gene3D" id="3.40.50.300">
    <property type="entry name" value="P-loop containing nucleotide triphosphate hydrolases"/>
    <property type="match status" value="1"/>
</dbReference>
<evidence type="ECO:0000313" key="3">
    <source>
        <dbReference type="EMBL" id="WLS98322.1"/>
    </source>
</evidence>
<dbReference type="InterPro" id="IPR027417">
    <property type="entry name" value="P-loop_NTPase"/>
</dbReference>
<gene>
    <name evidence="3" type="ORF">RAM05_10850</name>
</gene>
<evidence type="ECO:0000313" key="4">
    <source>
        <dbReference type="Proteomes" id="UP001229773"/>
    </source>
</evidence>
<dbReference type="InterPro" id="IPR035421">
    <property type="entry name" value="Terminase_6C"/>
</dbReference>
<dbReference type="RefSeq" id="WP_025331423.1">
    <property type="nucleotide sequence ID" value="NZ_CP132375.1"/>
</dbReference>
<dbReference type="Pfam" id="PF17289">
    <property type="entry name" value="Terminase_6C"/>
    <property type="match status" value="1"/>
</dbReference>
<sequence length="428" mass="48242">MTTITPILNTPQSRFYNLNKKFRAFVSGFGGGKTWVGGSAMCARFWQFPKVNQGYFAPTYPQIRDIFFPTIEEVASQWGLRADIKYANKEVDFYEAGTSIYRGTTICRSMDKPDTIVGFKIGHALVDELDTLKKEKALQIWNKTIARLRYKIPGLTNGIDVTTTPEGFRFVYERFVKDIREKPELAQFYGLIQASTFDNAANLPDDYISSLYASYPPELIKAYLNGQFVNLTSGAVYNCFDREANSTTATIKEGERLHIGMDFNVLKMAAVVYVLRNGIPYAVDELVDVRDTPEMCNLIKAKYPDHQIDIYPDASGQNTSSKDYSKSDLSIIKKAGLSVRVGKSNPAVKDRINATNAMLLNANKERRMFVNPQKCPRFTEALEQQAYDKNGAPDKSSGIDHVIDAGTYPIAYLYPIQKPAHGRYDLRM</sequence>
<accession>A0ABD7Z2S7</accession>
<organism evidence="3 4">
    <name type="scientific">Snodgrassella alvi</name>
    <dbReference type="NCBI Taxonomy" id="1196083"/>
    <lineage>
        <taxon>Bacteria</taxon>
        <taxon>Pseudomonadati</taxon>
        <taxon>Pseudomonadota</taxon>
        <taxon>Betaproteobacteria</taxon>
        <taxon>Neisseriales</taxon>
        <taxon>Neisseriaceae</taxon>
        <taxon>Snodgrassella</taxon>
    </lineage>
</organism>
<dbReference type="Gene3D" id="3.30.420.280">
    <property type="match status" value="1"/>
</dbReference>
<dbReference type="Proteomes" id="UP001229773">
    <property type="component" value="Chromosome"/>
</dbReference>
<name>A0ABD7Z2S7_9NEIS</name>
<evidence type="ECO:0000259" key="2">
    <source>
        <dbReference type="Pfam" id="PF17289"/>
    </source>
</evidence>
<dbReference type="GeneID" id="32536326"/>
<keyword evidence="1" id="KW-1188">Viral release from host cell</keyword>
<protein>
    <submittedName>
        <fullName evidence="3">Terminase family protein</fullName>
    </submittedName>
</protein>
<dbReference type="EMBL" id="CP132375">
    <property type="protein sequence ID" value="WLS98322.1"/>
    <property type="molecule type" value="Genomic_DNA"/>
</dbReference>
<dbReference type="Pfam" id="PF03237">
    <property type="entry name" value="Terminase_6N"/>
    <property type="match status" value="1"/>
</dbReference>
<dbReference type="AlphaFoldDB" id="A0ABD7Z2S7"/>